<protein>
    <submittedName>
        <fullName evidence="2">Uncharacterized protein</fullName>
    </submittedName>
</protein>
<dbReference type="EMBL" id="CAXKWB010008382">
    <property type="protein sequence ID" value="CAL4090953.1"/>
    <property type="molecule type" value="Genomic_DNA"/>
</dbReference>
<dbReference type="InterPro" id="IPR015019">
    <property type="entry name" value="LAMTOR3"/>
</dbReference>
<comment type="similarity">
    <text evidence="1">Belongs to the LAMTOR3 family.</text>
</comment>
<evidence type="ECO:0000313" key="2">
    <source>
        <dbReference type="EMBL" id="CAL4090953.1"/>
    </source>
</evidence>
<dbReference type="Proteomes" id="UP001497623">
    <property type="component" value="Unassembled WGS sequence"/>
</dbReference>
<dbReference type="GO" id="GO:0071986">
    <property type="term" value="C:Ragulator complex"/>
    <property type="evidence" value="ECO:0007669"/>
    <property type="project" value="TreeGrafter"/>
</dbReference>
<dbReference type="PANTHER" id="PTHR13378">
    <property type="entry name" value="REGULATOR COMPLEX PROTEIN LAMTOR3"/>
    <property type="match status" value="1"/>
</dbReference>
<proteinExistence type="inferred from homology"/>
<dbReference type="Pfam" id="PF08923">
    <property type="entry name" value="MAPKK1_Int"/>
    <property type="match status" value="1"/>
</dbReference>
<evidence type="ECO:0000313" key="3">
    <source>
        <dbReference type="Proteomes" id="UP001497623"/>
    </source>
</evidence>
<feature type="non-terminal residue" evidence="2">
    <location>
        <position position="154"/>
    </location>
</feature>
<accession>A0AAV2QQ66</accession>
<dbReference type="GO" id="GO:0071230">
    <property type="term" value="P:cellular response to amino acid stimulus"/>
    <property type="evidence" value="ECO:0007669"/>
    <property type="project" value="TreeGrafter"/>
</dbReference>
<dbReference type="SUPFAM" id="SSF103196">
    <property type="entry name" value="Roadblock/LC7 domain"/>
    <property type="match status" value="1"/>
</dbReference>
<dbReference type="AlphaFoldDB" id="A0AAV2QQ66"/>
<gene>
    <name evidence="2" type="ORF">MNOR_LOCUS14158</name>
</gene>
<dbReference type="SMART" id="SM01278">
    <property type="entry name" value="MAPKK1_Int"/>
    <property type="match status" value="1"/>
</dbReference>
<dbReference type="Gene3D" id="3.30.450.30">
    <property type="entry name" value="Dynein light chain 2a, cytoplasmic"/>
    <property type="match status" value="1"/>
</dbReference>
<dbReference type="PANTHER" id="PTHR13378:SF1">
    <property type="entry name" value="RAGULATOR COMPLEX PROTEIN LAMTOR3"/>
    <property type="match status" value="1"/>
</dbReference>
<keyword evidence="3" id="KW-1185">Reference proteome</keyword>
<comment type="caution">
    <text evidence="2">The sequence shown here is derived from an EMBL/GenBank/DDBJ whole genome shotgun (WGS) entry which is preliminary data.</text>
</comment>
<organism evidence="2 3">
    <name type="scientific">Meganyctiphanes norvegica</name>
    <name type="common">Northern krill</name>
    <name type="synonym">Thysanopoda norvegica</name>
    <dbReference type="NCBI Taxonomy" id="48144"/>
    <lineage>
        <taxon>Eukaryota</taxon>
        <taxon>Metazoa</taxon>
        <taxon>Ecdysozoa</taxon>
        <taxon>Arthropoda</taxon>
        <taxon>Crustacea</taxon>
        <taxon>Multicrustacea</taxon>
        <taxon>Malacostraca</taxon>
        <taxon>Eumalacostraca</taxon>
        <taxon>Eucarida</taxon>
        <taxon>Euphausiacea</taxon>
        <taxon>Euphausiidae</taxon>
        <taxon>Meganyctiphanes</taxon>
    </lineage>
</organism>
<sequence length="154" mass="16997">MKTSLPKPRTVRNWSGITFSLIRYYLIHENMIYKIKLLSDLRTCSSRFAVLAARSSSNIVTSKLASEDAPELGMRPSFLSTFGMATDQASKLGMGKNTKIVCVYGTYQIIHFNCAPLVITAIGLSGANTGQIMQLDTELQPLVQHLTPVVDIQE</sequence>
<dbReference type="GO" id="GO:0032008">
    <property type="term" value="P:positive regulation of TOR signaling"/>
    <property type="evidence" value="ECO:0007669"/>
    <property type="project" value="TreeGrafter"/>
</dbReference>
<reference evidence="2 3" key="1">
    <citation type="submission" date="2024-05" db="EMBL/GenBank/DDBJ databases">
        <authorList>
            <person name="Wallberg A."/>
        </authorList>
    </citation>
    <scope>NUCLEOTIDE SEQUENCE [LARGE SCALE GENOMIC DNA]</scope>
</reference>
<evidence type="ECO:0000256" key="1">
    <source>
        <dbReference type="ARBA" id="ARBA00005356"/>
    </source>
</evidence>
<name>A0AAV2QQ66_MEGNR</name>